<dbReference type="RefSeq" id="WP_274691923.1">
    <property type="nucleotide sequence ID" value="NZ_JAPMOU010000073.1"/>
</dbReference>
<keyword evidence="3" id="KW-1185">Reference proteome</keyword>
<proteinExistence type="predicted"/>
<accession>A0ABT5UGX4</accession>
<comment type="caution">
    <text evidence="2">The sequence shown here is derived from an EMBL/GenBank/DDBJ whole genome shotgun (WGS) entry which is preliminary data.</text>
</comment>
<gene>
    <name evidence="2" type="ORF">ORQ98_27025</name>
</gene>
<dbReference type="Pfam" id="PF13182">
    <property type="entry name" value="DUF4007"/>
    <property type="match status" value="1"/>
</dbReference>
<evidence type="ECO:0000313" key="3">
    <source>
        <dbReference type="Proteomes" id="UP001528823"/>
    </source>
</evidence>
<sequence length="337" mass="38380">MLRLEGKNIEELLKHQAQQQTLPFDNESKIMIFNPDKMAFARHETFALRYGWLSKGFQAMTKDSDIFESDEATVELGVGKNMVSAIKYWLRACRMIDPVKNKSTALGDYILSSDDGYDPYLEDEATIWLLHWLLATNAELATSWFWFFNRFHKPEFTGQELGTALVDFVYEKVINKKKPALATLSNDAGLIPRMYTLSTGNTRTPLEDALDSPFSLLKLVSQSAGGRSYQSRPMARPDLPLGMLGFAVCEMFEMKNTRAIPIEDFMYSKDNYPAIGSVFRLTESDLVAKLERLVNYIPGIFDIRDTAGQHQLYLSEETDAMIFIIEHYENPSKEIAA</sequence>
<dbReference type="InterPro" id="IPR025248">
    <property type="entry name" value="DUF4007"/>
</dbReference>
<dbReference type="EMBL" id="JAPMOU010000073">
    <property type="protein sequence ID" value="MDE1465620.1"/>
    <property type="molecule type" value="Genomic_DNA"/>
</dbReference>
<evidence type="ECO:0000259" key="1">
    <source>
        <dbReference type="Pfam" id="PF13182"/>
    </source>
</evidence>
<evidence type="ECO:0000313" key="2">
    <source>
        <dbReference type="EMBL" id="MDE1465620.1"/>
    </source>
</evidence>
<organism evidence="2 3">
    <name type="scientific">Spartinivicinus poritis</name>
    <dbReference type="NCBI Taxonomy" id="2994640"/>
    <lineage>
        <taxon>Bacteria</taxon>
        <taxon>Pseudomonadati</taxon>
        <taxon>Pseudomonadota</taxon>
        <taxon>Gammaproteobacteria</taxon>
        <taxon>Oceanospirillales</taxon>
        <taxon>Zooshikellaceae</taxon>
        <taxon>Spartinivicinus</taxon>
    </lineage>
</organism>
<name>A0ABT5UGX4_9GAMM</name>
<reference evidence="2 3" key="1">
    <citation type="submission" date="2022-11" db="EMBL/GenBank/DDBJ databases">
        <title>Spartinivicinus poritis sp. nov., isolated from scleractinian coral Porites lutea.</title>
        <authorList>
            <person name="Zhang G."/>
            <person name="Cai L."/>
            <person name="Wei Q."/>
        </authorList>
    </citation>
    <scope>NUCLEOTIDE SEQUENCE [LARGE SCALE GENOMIC DNA]</scope>
    <source>
        <strain evidence="2 3">A2-2</strain>
    </source>
</reference>
<feature type="domain" description="DUF4007" evidence="1">
    <location>
        <begin position="40"/>
        <end position="321"/>
    </location>
</feature>
<dbReference type="Proteomes" id="UP001528823">
    <property type="component" value="Unassembled WGS sequence"/>
</dbReference>
<protein>
    <submittedName>
        <fullName evidence="2">DUF4007 family protein</fullName>
    </submittedName>
</protein>